<proteinExistence type="predicted"/>
<accession>A0ABW9IVJ8</accession>
<comment type="caution">
    <text evidence="5">The sequence shown here is derived from an EMBL/GenBank/DDBJ whole genome shotgun (WGS) entry which is preliminary data.</text>
</comment>
<name>A0ABW9IVJ8_STRGJ</name>
<reference evidence="5 6" key="1">
    <citation type="submission" date="2024-12" db="EMBL/GenBank/DDBJ databases">
        <title>Forecasting of Potato common scab and diversities of Pathogenic streptomyces spp. in china.</title>
        <authorList>
            <person name="Handique U."/>
            <person name="Wu J."/>
        </authorList>
    </citation>
    <scope>NUCLEOTIDE SEQUENCE [LARGE SCALE GENOMIC DNA]</scope>
    <source>
        <strain evidence="5 6">ZRIMU1585</strain>
    </source>
</reference>
<dbReference type="EMBL" id="JBJVNE010000029">
    <property type="protein sequence ID" value="MFM9652461.1"/>
    <property type="molecule type" value="Genomic_DNA"/>
</dbReference>
<evidence type="ECO:0000256" key="3">
    <source>
        <dbReference type="SAM" id="MobiDB-lite"/>
    </source>
</evidence>
<feature type="region of interest" description="Disordered" evidence="3">
    <location>
        <begin position="161"/>
        <end position="181"/>
    </location>
</feature>
<keyword evidence="1" id="KW-0732">Signal</keyword>
<evidence type="ECO:0000259" key="4">
    <source>
        <dbReference type="SMART" id="SM00560"/>
    </source>
</evidence>
<keyword evidence="6" id="KW-1185">Reference proteome</keyword>
<dbReference type="Pfam" id="PF13385">
    <property type="entry name" value="Laminin_G_3"/>
    <property type="match status" value="1"/>
</dbReference>
<evidence type="ECO:0000256" key="2">
    <source>
        <dbReference type="ARBA" id="ARBA00023157"/>
    </source>
</evidence>
<organism evidence="5 6">
    <name type="scientific">Streptomyces galilaeus</name>
    <dbReference type="NCBI Taxonomy" id="33899"/>
    <lineage>
        <taxon>Bacteria</taxon>
        <taxon>Bacillati</taxon>
        <taxon>Actinomycetota</taxon>
        <taxon>Actinomycetes</taxon>
        <taxon>Kitasatosporales</taxon>
        <taxon>Streptomycetaceae</taxon>
        <taxon>Streptomyces</taxon>
    </lineage>
</organism>
<dbReference type="Gene3D" id="2.60.120.200">
    <property type="match status" value="2"/>
</dbReference>
<feature type="compositionally biased region" description="Low complexity" evidence="3">
    <location>
        <begin position="274"/>
        <end position="285"/>
    </location>
</feature>
<feature type="domain" description="LamG-like jellyroll fold" evidence="4">
    <location>
        <begin position="26"/>
        <end position="144"/>
    </location>
</feature>
<dbReference type="Proteomes" id="UP001631993">
    <property type="component" value="Unassembled WGS sequence"/>
</dbReference>
<dbReference type="SMART" id="SM00560">
    <property type="entry name" value="LamGL"/>
    <property type="match status" value="1"/>
</dbReference>
<dbReference type="InterPro" id="IPR013320">
    <property type="entry name" value="ConA-like_dom_sf"/>
</dbReference>
<dbReference type="SUPFAM" id="SSF49899">
    <property type="entry name" value="Concanavalin A-like lectins/glucanases"/>
    <property type="match status" value="2"/>
</dbReference>
<dbReference type="InterPro" id="IPR006558">
    <property type="entry name" value="LamG-like"/>
</dbReference>
<feature type="region of interest" description="Disordered" evidence="3">
    <location>
        <begin position="260"/>
        <end position="311"/>
    </location>
</feature>
<evidence type="ECO:0000256" key="1">
    <source>
        <dbReference type="ARBA" id="ARBA00022729"/>
    </source>
</evidence>
<evidence type="ECO:0000313" key="5">
    <source>
        <dbReference type="EMBL" id="MFM9652461.1"/>
    </source>
</evidence>
<keyword evidence="2" id="KW-1015">Disulfide bond</keyword>
<dbReference type="RefSeq" id="WP_369280528.1">
    <property type="nucleotide sequence ID" value="NZ_JBJVMW010000037.1"/>
</dbReference>
<protein>
    <submittedName>
        <fullName evidence="5">LamG-like jellyroll fold domain-containing protein</fullName>
    </submittedName>
</protein>
<gene>
    <name evidence="5" type="ORF">ACKI1S_40825</name>
</gene>
<evidence type="ECO:0000313" key="6">
    <source>
        <dbReference type="Proteomes" id="UP001631993"/>
    </source>
</evidence>
<feature type="compositionally biased region" description="Polar residues" evidence="3">
    <location>
        <begin position="302"/>
        <end position="311"/>
    </location>
</feature>
<sequence length="311" mass="32705">MAVRNSGWRLNWPSSPLLPSRAPSTRGFKLYHSTALGGWVVVREQNNETESTVVRATQTACPTNTPCAAARHGEWNHAVGVYDLDVVQIRLYVNGTRAATEAFTTPWLAVGEVSLGGTYHGGKLISPLKGAMDVRLHDRAVSDDEVRQLFLQPPVVKSRWKSETASTATPPVTPDAGPAGAGLTLNKGATLGEPWVDGGLTLDGVDDYAATATGVAPVDTGASFTVSAFAHTAGVPTCETALLSAPGAVKDAFSLRYVPSDTPDSDGGRWRIGTSSADTATAESAQVKNGQFYGPEDWTHLARSTTASPES</sequence>